<dbReference type="EMBL" id="BK014646">
    <property type="protein sequence ID" value="DAD65657.1"/>
    <property type="molecule type" value="Genomic_DNA"/>
</dbReference>
<sequence>MPNDTYSIDGVLLDDPAGRWRLTDKTELPQWGSMVSPSVKVPRYDGVLALAPMAAGVSTVKLEILILAAHQTAGMRTLRRITGARSLHTMGWTRRDGEELEAQVRVSSSVAAKPKGVDGDLLVSFTLEAVAGEWRRKTPERVDAVTNGRKSFPIISGKDAIATHIAVKADTDGGTVVVRDTIGDSSLSVGRVPNQQWLVIDTEEWDIRTVPSGRERTAGEDDPSTMPVAQRSVPTLSISPGGFRLMQRDNGDGVIEVNGGSAILWWRGAY</sequence>
<reference evidence="1" key="1">
    <citation type="journal article" date="2021" name="Proc. Natl. Acad. Sci. U.S.A.">
        <title>A Catalog of Tens of Thousands of Viruses from Human Metagenomes Reveals Hidden Associations with Chronic Diseases.</title>
        <authorList>
            <person name="Tisza M.J."/>
            <person name="Buck C.B."/>
        </authorList>
    </citation>
    <scope>NUCLEOTIDE SEQUENCE</scope>
    <source>
        <strain evidence="1">Ct45W1</strain>
    </source>
</reference>
<evidence type="ECO:0008006" key="2">
    <source>
        <dbReference type="Google" id="ProtNLM"/>
    </source>
</evidence>
<proteinExistence type="predicted"/>
<organism evidence="1">
    <name type="scientific">Siphoviridae sp. ct45W1</name>
    <dbReference type="NCBI Taxonomy" id="2823562"/>
    <lineage>
        <taxon>Viruses</taxon>
        <taxon>Duplodnaviria</taxon>
        <taxon>Heunggongvirae</taxon>
        <taxon>Uroviricota</taxon>
        <taxon>Caudoviricetes</taxon>
    </lineage>
</organism>
<name>A0A8S5L6X4_9CAUD</name>
<protein>
    <recommendedName>
        <fullName evidence="2">Tail protein</fullName>
    </recommendedName>
</protein>
<accession>A0A8S5L6X4</accession>
<evidence type="ECO:0000313" key="1">
    <source>
        <dbReference type="EMBL" id="DAD65657.1"/>
    </source>
</evidence>